<gene>
    <name evidence="1" type="ORF">SAMN02927921_04259</name>
</gene>
<dbReference type="STRING" id="1150368.SAMN02927921_04259"/>
<protein>
    <submittedName>
        <fullName evidence="1">Uncharacterized protein</fullName>
    </submittedName>
</protein>
<keyword evidence="2" id="KW-1185">Reference proteome</keyword>
<reference evidence="1 2" key="1">
    <citation type="submission" date="2016-11" db="EMBL/GenBank/DDBJ databases">
        <authorList>
            <person name="Jaros S."/>
            <person name="Januszkiewicz K."/>
            <person name="Wedrychowicz H."/>
        </authorList>
    </citation>
    <scope>NUCLEOTIDE SEQUENCE [LARGE SCALE GENOMIC DNA]</scope>
    <source>
        <strain evidence="1 2">CGMCC 1.12145</strain>
    </source>
</reference>
<name>A0A1K1S0V3_9FLAO</name>
<dbReference type="RefSeq" id="WP_072319468.1">
    <property type="nucleotide sequence ID" value="NZ_FPJE01000048.1"/>
</dbReference>
<evidence type="ECO:0000313" key="1">
    <source>
        <dbReference type="EMBL" id="SFW77693.1"/>
    </source>
</evidence>
<evidence type="ECO:0000313" key="2">
    <source>
        <dbReference type="Proteomes" id="UP000182248"/>
    </source>
</evidence>
<dbReference type="Proteomes" id="UP000182248">
    <property type="component" value="Unassembled WGS sequence"/>
</dbReference>
<accession>A0A1K1S0V3</accession>
<proteinExistence type="predicted"/>
<dbReference type="EMBL" id="FPJE01000048">
    <property type="protein sequence ID" value="SFW77693.1"/>
    <property type="molecule type" value="Genomic_DNA"/>
</dbReference>
<organism evidence="1 2">
    <name type="scientific">Sinomicrobium oceani</name>
    <dbReference type="NCBI Taxonomy" id="1150368"/>
    <lineage>
        <taxon>Bacteria</taxon>
        <taxon>Pseudomonadati</taxon>
        <taxon>Bacteroidota</taxon>
        <taxon>Flavobacteriia</taxon>
        <taxon>Flavobacteriales</taxon>
        <taxon>Flavobacteriaceae</taxon>
        <taxon>Sinomicrobium</taxon>
    </lineage>
</organism>
<dbReference type="AlphaFoldDB" id="A0A1K1S0V3"/>
<dbReference type="OrthoDB" id="1253105at2"/>
<sequence>MNKITKIGGVRIGTMNATWPFARLIVDSRELKLITIMGKYVFRKEDIIEIKNVTYIPIIAQGIKIEHKIPRYNKLIIFWILSNPQKFMEGIKQKGFMVR</sequence>